<feature type="region of interest" description="Disordered" evidence="1">
    <location>
        <begin position="1"/>
        <end position="33"/>
    </location>
</feature>
<dbReference type="Proteomes" id="UP000295805">
    <property type="component" value="Unassembled WGS sequence"/>
</dbReference>
<evidence type="ECO:0000313" key="3">
    <source>
        <dbReference type="Proteomes" id="UP000295805"/>
    </source>
</evidence>
<feature type="compositionally biased region" description="Gly residues" evidence="1">
    <location>
        <begin position="157"/>
        <end position="166"/>
    </location>
</feature>
<reference evidence="2 3" key="1">
    <citation type="submission" date="2019-03" db="EMBL/GenBank/DDBJ databases">
        <title>Root nodule microbial communities of legume samples collected from USA, Mexico and Botswana.</title>
        <authorList>
            <person name="Hirsch A."/>
        </authorList>
    </citation>
    <scope>NUCLEOTIDE SEQUENCE [LARGE SCALE GENOMIC DNA]</scope>
    <source>
        <strain evidence="2 3">55</strain>
    </source>
</reference>
<proteinExistence type="predicted"/>
<organism evidence="2 3">
    <name type="scientific">Dietzia cinnamea</name>
    <dbReference type="NCBI Taxonomy" id="321318"/>
    <lineage>
        <taxon>Bacteria</taxon>
        <taxon>Bacillati</taxon>
        <taxon>Actinomycetota</taxon>
        <taxon>Actinomycetes</taxon>
        <taxon>Mycobacteriales</taxon>
        <taxon>Dietziaceae</taxon>
        <taxon>Dietzia</taxon>
    </lineage>
</organism>
<feature type="compositionally biased region" description="Basic residues" evidence="1">
    <location>
        <begin position="200"/>
        <end position="213"/>
    </location>
</feature>
<gene>
    <name evidence="2" type="ORF">EDD19_11223</name>
</gene>
<dbReference type="AlphaFoldDB" id="A0A4R3ZT53"/>
<name>A0A4R3ZT53_9ACTN</name>
<accession>A0A4R3ZT53</accession>
<evidence type="ECO:0000313" key="2">
    <source>
        <dbReference type="EMBL" id="TCW23462.1"/>
    </source>
</evidence>
<feature type="region of interest" description="Disordered" evidence="1">
    <location>
        <begin position="72"/>
        <end position="266"/>
    </location>
</feature>
<comment type="caution">
    <text evidence="2">The sequence shown here is derived from an EMBL/GenBank/DDBJ whole genome shotgun (WGS) entry which is preliminary data.</text>
</comment>
<feature type="compositionally biased region" description="Basic and acidic residues" evidence="1">
    <location>
        <begin position="174"/>
        <end position="186"/>
    </location>
</feature>
<feature type="compositionally biased region" description="Basic and acidic residues" evidence="1">
    <location>
        <begin position="103"/>
        <end position="112"/>
    </location>
</feature>
<dbReference type="EMBL" id="SMCX01000012">
    <property type="protein sequence ID" value="TCW23462.1"/>
    <property type="molecule type" value="Genomic_DNA"/>
</dbReference>
<protein>
    <submittedName>
        <fullName evidence="2">Uncharacterized protein</fullName>
    </submittedName>
</protein>
<evidence type="ECO:0000256" key="1">
    <source>
        <dbReference type="SAM" id="MobiDB-lite"/>
    </source>
</evidence>
<sequence length="266" mass="29115">MPVETRSRAGDLPVGAQREARGQTRIVGQPAQPRLLVDRDRVDARRGEVRPRHQVHPVRRDVADLQRLQLAQPERSDVAVPVRSAAVRRDQPAPSCRRRGRHDSRERDDAAGDRALVVVTPPTSPTRRGTAVDGERGARRGATTPARTDGVDDLDGRGGAGGGDAGGVPRLARRPADVDHEHHDAVVTDPCRPKWTPQHPRPHGSRRASREHRPHAFRDGSVRHVVHHAPPVSGARPPGDRPHKTDYPPVQRPAGPLPSRIRPESA</sequence>